<comment type="catalytic activity">
    <reaction evidence="1">
        <text>a uridine in RNA = a pseudouridine in RNA</text>
        <dbReference type="Rhea" id="RHEA:48348"/>
        <dbReference type="Rhea" id="RHEA-COMP:12068"/>
        <dbReference type="Rhea" id="RHEA-COMP:12069"/>
        <dbReference type="ChEBI" id="CHEBI:65314"/>
        <dbReference type="ChEBI" id="CHEBI:65315"/>
    </reaction>
</comment>
<dbReference type="InterPro" id="IPR020103">
    <property type="entry name" value="PsdUridine_synth_cat_dom_sf"/>
</dbReference>
<dbReference type="InterPro" id="IPR006224">
    <property type="entry name" value="PsdUridine_synth_RluA-like_CS"/>
</dbReference>
<dbReference type="Proteomes" id="UP000312032">
    <property type="component" value="Unassembled WGS sequence"/>
</dbReference>
<evidence type="ECO:0000256" key="1">
    <source>
        <dbReference type="ARBA" id="ARBA00000073"/>
    </source>
</evidence>
<accession>A0A5C4U283</accession>
<dbReference type="AlphaFoldDB" id="A0A5C4U283"/>
<evidence type="ECO:0000256" key="2">
    <source>
        <dbReference type="ARBA" id="ARBA00031870"/>
    </source>
</evidence>
<evidence type="ECO:0000313" key="6">
    <source>
        <dbReference type="Proteomes" id="UP000312032"/>
    </source>
</evidence>
<organism evidence="5 6">
    <name type="scientific">Corynebacterium tapiri</name>
    <dbReference type="NCBI Taxonomy" id="1448266"/>
    <lineage>
        <taxon>Bacteria</taxon>
        <taxon>Bacillati</taxon>
        <taxon>Actinomycetota</taxon>
        <taxon>Actinomycetes</taxon>
        <taxon>Mycobacteriales</taxon>
        <taxon>Corynebacteriaceae</taxon>
        <taxon>Corynebacterium</taxon>
    </lineage>
</organism>
<evidence type="ECO:0000313" key="5">
    <source>
        <dbReference type="EMBL" id="TNL94649.1"/>
    </source>
</evidence>
<sequence length="314" mass="35325">MVNGLNPSRARPDVDTTAGEFLTALIDAQRHRHPEDNHIAIQRRFENGEVVDSRGNRLSFISPLNAGQDMWFYRIPAPEVPVPYEIQTVYEDDRILVVSKPPFLATMPRAQHITETATVRLRRSTGNNELSPAHRLDRLTSGLLLFTKAQQFRGAYQTLFAQRQASKTYVAVARYSEDLATQAPLWWRNRIEKTPGQFQARTGEGPVNAETLLHNVQRLEPEVESRLQQVHNTHGTLGLYTLKPATGKTHQLRLHMHLAGAPILGDNGYPTPLPPEAEDYSVPLRLCATQLEFTDPVDGTARHFTLPETSVFAI</sequence>
<dbReference type="InterPro" id="IPR006145">
    <property type="entry name" value="PsdUridine_synth_RsuA/RluA"/>
</dbReference>
<protein>
    <recommendedName>
        <fullName evidence="2">RNA pseudouridylate synthase</fullName>
    </recommendedName>
    <alternativeName>
        <fullName evidence="3">RNA-uridine isomerase</fullName>
    </alternativeName>
</protein>
<dbReference type="OrthoDB" id="9807829at2"/>
<dbReference type="GO" id="GO:0009982">
    <property type="term" value="F:pseudouridine synthase activity"/>
    <property type="evidence" value="ECO:0007669"/>
    <property type="project" value="InterPro"/>
</dbReference>
<evidence type="ECO:0000259" key="4">
    <source>
        <dbReference type="Pfam" id="PF00849"/>
    </source>
</evidence>
<dbReference type="PANTHER" id="PTHR21600">
    <property type="entry name" value="MITOCHONDRIAL RNA PSEUDOURIDINE SYNTHASE"/>
    <property type="match status" value="1"/>
</dbReference>
<dbReference type="InterPro" id="IPR050188">
    <property type="entry name" value="RluA_PseudoU_synthase"/>
</dbReference>
<dbReference type="PROSITE" id="PS01129">
    <property type="entry name" value="PSI_RLU"/>
    <property type="match status" value="1"/>
</dbReference>
<comment type="caution">
    <text evidence="5">The sequence shown here is derived from an EMBL/GenBank/DDBJ whole genome shotgun (WGS) entry which is preliminary data.</text>
</comment>
<name>A0A5C4U283_9CORY</name>
<proteinExistence type="predicted"/>
<gene>
    <name evidence="5" type="ORF">FHE74_10145</name>
</gene>
<dbReference type="GO" id="GO:0003723">
    <property type="term" value="F:RNA binding"/>
    <property type="evidence" value="ECO:0007669"/>
    <property type="project" value="InterPro"/>
</dbReference>
<dbReference type="EMBL" id="VDHJ01000019">
    <property type="protein sequence ID" value="TNL94649.1"/>
    <property type="molecule type" value="Genomic_DNA"/>
</dbReference>
<feature type="domain" description="Pseudouridine synthase RsuA/RluA-like" evidence="4">
    <location>
        <begin position="95"/>
        <end position="257"/>
    </location>
</feature>
<dbReference type="Pfam" id="PF00849">
    <property type="entry name" value="PseudoU_synth_2"/>
    <property type="match status" value="1"/>
</dbReference>
<dbReference type="SUPFAM" id="SSF55120">
    <property type="entry name" value="Pseudouridine synthase"/>
    <property type="match status" value="1"/>
</dbReference>
<dbReference type="Gene3D" id="3.30.2350.10">
    <property type="entry name" value="Pseudouridine synthase"/>
    <property type="match status" value="1"/>
</dbReference>
<reference evidence="5 6" key="1">
    <citation type="submission" date="2019-06" db="EMBL/GenBank/DDBJ databases">
        <authorList>
            <person name="Li J."/>
        </authorList>
    </citation>
    <scope>NUCLEOTIDE SEQUENCE [LARGE SCALE GENOMIC DNA]</scope>
    <source>
        <strain evidence="5 6">LMG 28165</strain>
    </source>
</reference>
<evidence type="ECO:0000256" key="3">
    <source>
        <dbReference type="ARBA" id="ARBA00033164"/>
    </source>
</evidence>
<dbReference type="PANTHER" id="PTHR21600:SF84">
    <property type="entry name" value="PSEUDOURIDINE SYNTHASE RSUA_RLUA-LIKE DOMAIN-CONTAINING PROTEIN"/>
    <property type="match status" value="1"/>
</dbReference>
<dbReference type="GO" id="GO:0140098">
    <property type="term" value="F:catalytic activity, acting on RNA"/>
    <property type="evidence" value="ECO:0007669"/>
    <property type="project" value="UniProtKB-ARBA"/>
</dbReference>
<keyword evidence="6" id="KW-1185">Reference proteome</keyword>
<dbReference type="GO" id="GO:0000455">
    <property type="term" value="P:enzyme-directed rRNA pseudouridine synthesis"/>
    <property type="evidence" value="ECO:0007669"/>
    <property type="project" value="TreeGrafter"/>
</dbReference>